<accession>A0ABU3T727</accession>
<keyword evidence="3" id="KW-1185">Reference proteome</keyword>
<dbReference type="Proteomes" id="UP001263371">
    <property type="component" value="Unassembled WGS sequence"/>
</dbReference>
<organism evidence="2 3">
    <name type="scientific">Microbacterium galbum</name>
    <dbReference type="NCBI Taxonomy" id="3075994"/>
    <lineage>
        <taxon>Bacteria</taxon>
        <taxon>Bacillati</taxon>
        <taxon>Actinomycetota</taxon>
        <taxon>Actinomycetes</taxon>
        <taxon>Micrococcales</taxon>
        <taxon>Microbacteriaceae</taxon>
        <taxon>Microbacterium</taxon>
    </lineage>
</organism>
<evidence type="ECO:0000313" key="2">
    <source>
        <dbReference type="EMBL" id="MDU0367139.1"/>
    </source>
</evidence>
<evidence type="ECO:0000256" key="1">
    <source>
        <dbReference type="SAM" id="MobiDB-lite"/>
    </source>
</evidence>
<feature type="region of interest" description="Disordered" evidence="1">
    <location>
        <begin position="47"/>
        <end position="70"/>
    </location>
</feature>
<dbReference type="EMBL" id="JAWDIS010000001">
    <property type="protein sequence ID" value="MDU0367139.1"/>
    <property type="molecule type" value="Genomic_DNA"/>
</dbReference>
<evidence type="ECO:0000313" key="3">
    <source>
        <dbReference type="Proteomes" id="UP001263371"/>
    </source>
</evidence>
<reference evidence="2 3" key="1">
    <citation type="submission" date="2023-09" db="EMBL/GenBank/DDBJ databases">
        <title>Microbacterium fusihabitans sp. nov., Microbacterium phycihabitans sp. nov., and Microbacterium cervinum sp. nov., isolated from dried seaweeds of beach.</title>
        <authorList>
            <person name="Lee S.D."/>
        </authorList>
    </citation>
    <scope>NUCLEOTIDE SEQUENCE [LARGE SCALE GENOMIC DNA]</scope>
    <source>
        <strain evidence="2 3">KSW4-17</strain>
    </source>
</reference>
<proteinExistence type="predicted"/>
<protein>
    <submittedName>
        <fullName evidence="2">Uncharacterized protein</fullName>
    </submittedName>
</protein>
<comment type="caution">
    <text evidence="2">The sequence shown here is derived from an EMBL/GenBank/DDBJ whole genome shotgun (WGS) entry which is preliminary data.</text>
</comment>
<name>A0ABU3T727_9MICO</name>
<sequence>MLRTEMQRRLREEHADSEVARALRAVLDGSAEPRSLLEMPAFAPPSALRDPAVTESVRAAMRGGERDDAS</sequence>
<dbReference type="RefSeq" id="WP_315994326.1">
    <property type="nucleotide sequence ID" value="NZ_JAWDIS010000001.1"/>
</dbReference>
<gene>
    <name evidence="2" type="ORF">RWH45_07920</name>
</gene>